<reference evidence="1" key="1">
    <citation type="submission" date="2020-09" db="EMBL/GenBank/DDBJ databases">
        <title>A novel bacterium of genus Paenibacillus, isolated from South China Sea.</title>
        <authorList>
            <person name="Huang H."/>
            <person name="Mo K."/>
            <person name="Hu Y."/>
        </authorList>
    </citation>
    <scope>NUCLEOTIDE SEQUENCE</scope>
    <source>
        <strain evidence="1">IB182363</strain>
    </source>
</reference>
<keyword evidence="2" id="KW-1185">Reference proteome</keyword>
<dbReference type="AlphaFoldDB" id="A0A927CA02"/>
<proteinExistence type="predicted"/>
<dbReference type="RefSeq" id="WP_190926876.1">
    <property type="nucleotide sequence ID" value="NZ_JACXJA010000009.1"/>
</dbReference>
<name>A0A927CA02_9BACL</name>
<evidence type="ECO:0000313" key="1">
    <source>
        <dbReference type="EMBL" id="MBD2862196.1"/>
    </source>
</evidence>
<sequence>MSNSKLIIREVRQDDDFEQMTSWLKENGRSVALHADQVRTMFFPKTWPFPRKSYVTEVESKIVAMMMLDLRDRHGVITCTIQEADVDHLEVLNGMLEKCADDILERGGTYLAYFAQTELGQLQNRELYLLERLGFRTADEYMRVSARLSMDEWEASEEMDTANLNAEALSLEEVHRILTDDGNAPNAIIFQHQFQTVETSNVILTLRNDQQEITAIAYYKVKKVDPSSDVLSATAFNLHFRPAFELTKQEKRQFLQGVLHSMKQLDIRKVNSLMSMKHVDVFTLMVREGFDEIHSSFFALTKAIGRGHETV</sequence>
<organism evidence="1 2">
    <name type="scientific">Paenibacillus oceani</name>
    <dbReference type="NCBI Taxonomy" id="2772510"/>
    <lineage>
        <taxon>Bacteria</taxon>
        <taxon>Bacillati</taxon>
        <taxon>Bacillota</taxon>
        <taxon>Bacilli</taxon>
        <taxon>Bacillales</taxon>
        <taxon>Paenibacillaceae</taxon>
        <taxon>Paenibacillus</taxon>
    </lineage>
</organism>
<evidence type="ECO:0008006" key="3">
    <source>
        <dbReference type="Google" id="ProtNLM"/>
    </source>
</evidence>
<dbReference type="EMBL" id="JACXJA010000009">
    <property type="protein sequence ID" value="MBD2862196.1"/>
    <property type="molecule type" value="Genomic_DNA"/>
</dbReference>
<gene>
    <name evidence="1" type="ORF">IDH45_09395</name>
</gene>
<protein>
    <recommendedName>
        <fullName evidence="3">N-acetyltransferase domain-containing protein</fullName>
    </recommendedName>
</protein>
<evidence type="ECO:0000313" key="2">
    <source>
        <dbReference type="Proteomes" id="UP000639396"/>
    </source>
</evidence>
<accession>A0A927CA02</accession>
<dbReference type="Proteomes" id="UP000639396">
    <property type="component" value="Unassembled WGS sequence"/>
</dbReference>
<comment type="caution">
    <text evidence="1">The sequence shown here is derived from an EMBL/GenBank/DDBJ whole genome shotgun (WGS) entry which is preliminary data.</text>
</comment>